<sequence>MYEPINQAIYSNNPYLPGQSLPPSIQNPSFSYPQFQSLSSDSSGFTPFPGFGQYPSTLPGFGAQPVNYSDPAASSANWVVKQSAPVKYSPAIQPSRNEANASLSYDPPPNYNLIHQISSINAPKKKLKGPKVIPKIIPTSQRVRCQLCDIECNNVQMYEKHLSGKKHEKGLLKLYAPALQSATMQTSQTSQSSQVTAPGAQSMQVAKTKPANLEVKKQKLVEGGATVQSVRVCAICNVVCNGDVAFNDHLAGKKHATQERARANVLISNPALVSTTETTQHDLSKKRKFDEPAPAWCDVCKISCTSNDGLNMHLVGKKHQKNLRKLQNPNINPITPFSTAAPLPSKNPTTTAAKMPVSKPQQVKKKGLSVETKKRNVLECGAAANAVRTCTICGVVCNSETVFNSHLAGQKHMAMVKQAEAAKAISGLQAVYP</sequence>
<dbReference type="Gene3D" id="3.30.160.60">
    <property type="entry name" value="Classic Zinc Finger"/>
    <property type="match status" value="4"/>
</dbReference>
<keyword evidence="4" id="KW-0863">Zinc-finger</keyword>
<comment type="subcellular location">
    <subcellularLocation>
        <location evidence="1">Nucleus</location>
    </subcellularLocation>
</comment>
<reference evidence="9" key="2">
    <citation type="submission" date="2021-03" db="UniProtKB">
        <authorList>
            <consortium name="EnsemblPlants"/>
        </authorList>
    </citation>
    <scope>IDENTIFICATION</scope>
</reference>
<dbReference type="OrthoDB" id="434647at2759"/>
<dbReference type="Proteomes" id="UP000596660">
    <property type="component" value="Unplaced"/>
</dbReference>
<dbReference type="InterPro" id="IPR013087">
    <property type="entry name" value="Znf_C2H2_type"/>
</dbReference>
<dbReference type="Gramene" id="AUR62021593-RA">
    <property type="protein sequence ID" value="AUR62021593-RA:cds"/>
    <property type="gene ID" value="AUR62021593"/>
</dbReference>
<dbReference type="PANTHER" id="PTHR46144:SF6">
    <property type="entry name" value="C2H2-TYPE DOMAIN-CONTAINING PROTEIN"/>
    <property type="match status" value="1"/>
</dbReference>
<evidence type="ECO:0000256" key="5">
    <source>
        <dbReference type="ARBA" id="ARBA00022833"/>
    </source>
</evidence>
<dbReference type="SMART" id="SM00451">
    <property type="entry name" value="ZnF_U1"/>
    <property type="match status" value="4"/>
</dbReference>
<feature type="domain" description="C2H2-type" evidence="7">
    <location>
        <begin position="231"/>
        <end position="255"/>
    </location>
</feature>
<dbReference type="InterPro" id="IPR051868">
    <property type="entry name" value="ZN346_ZMAT4"/>
</dbReference>
<accession>A0A803M0W1</accession>
<evidence type="ECO:0000256" key="4">
    <source>
        <dbReference type="ARBA" id="ARBA00022771"/>
    </source>
</evidence>
<keyword evidence="6" id="KW-0539">Nucleus</keyword>
<organism evidence="9 10">
    <name type="scientific">Chenopodium quinoa</name>
    <name type="common">Quinoa</name>
    <dbReference type="NCBI Taxonomy" id="63459"/>
    <lineage>
        <taxon>Eukaryota</taxon>
        <taxon>Viridiplantae</taxon>
        <taxon>Streptophyta</taxon>
        <taxon>Embryophyta</taxon>
        <taxon>Tracheophyta</taxon>
        <taxon>Spermatophyta</taxon>
        <taxon>Magnoliopsida</taxon>
        <taxon>eudicotyledons</taxon>
        <taxon>Gunneridae</taxon>
        <taxon>Pentapetalae</taxon>
        <taxon>Caryophyllales</taxon>
        <taxon>Chenopodiaceae</taxon>
        <taxon>Chenopodioideae</taxon>
        <taxon>Atripliceae</taxon>
        <taxon>Chenopodium</taxon>
    </lineage>
</organism>
<keyword evidence="3" id="KW-0677">Repeat</keyword>
<protein>
    <submittedName>
        <fullName evidence="9">Uncharacterized protein</fullName>
    </submittedName>
</protein>
<dbReference type="EnsemblPlants" id="AUR62021593-RA">
    <property type="protein sequence ID" value="AUR62021593-RA:cds"/>
    <property type="gene ID" value="AUR62021593"/>
</dbReference>
<evidence type="ECO:0000256" key="2">
    <source>
        <dbReference type="ARBA" id="ARBA00022723"/>
    </source>
</evidence>
<feature type="domain" description="C2H2-type" evidence="7">
    <location>
        <begin position="388"/>
        <end position="412"/>
    </location>
</feature>
<keyword evidence="10" id="KW-1185">Reference proteome</keyword>
<evidence type="ECO:0000256" key="1">
    <source>
        <dbReference type="ARBA" id="ARBA00004123"/>
    </source>
</evidence>
<reference evidence="9" key="1">
    <citation type="journal article" date="2017" name="Nature">
        <title>The genome of Chenopodium quinoa.</title>
        <authorList>
            <person name="Jarvis D.E."/>
            <person name="Ho Y.S."/>
            <person name="Lightfoot D.J."/>
            <person name="Schmoeckel S.M."/>
            <person name="Li B."/>
            <person name="Borm T.J.A."/>
            <person name="Ohyanagi H."/>
            <person name="Mineta K."/>
            <person name="Michell C.T."/>
            <person name="Saber N."/>
            <person name="Kharbatia N.M."/>
            <person name="Rupper R.R."/>
            <person name="Sharp A.R."/>
            <person name="Dally N."/>
            <person name="Boughton B.A."/>
            <person name="Woo Y.H."/>
            <person name="Gao G."/>
            <person name="Schijlen E.G.W.M."/>
            <person name="Guo X."/>
            <person name="Momin A.A."/>
            <person name="Negrao S."/>
            <person name="Al-Babili S."/>
            <person name="Gehring C."/>
            <person name="Roessner U."/>
            <person name="Jung C."/>
            <person name="Murphy K."/>
            <person name="Arold S.T."/>
            <person name="Gojobori T."/>
            <person name="van der Linden C.G."/>
            <person name="van Loo E.N."/>
            <person name="Jellen E.N."/>
            <person name="Maughan P.J."/>
            <person name="Tester M."/>
        </authorList>
    </citation>
    <scope>NUCLEOTIDE SEQUENCE [LARGE SCALE GENOMIC DNA]</scope>
    <source>
        <strain evidence="9">cv. PI 614886</strain>
    </source>
</reference>
<dbReference type="RefSeq" id="XP_021761539.1">
    <property type="nucleotide sequence ID" value="XM_021905847.1"/>
</dbReference>
<feature type="domain" description="C2H2-type" evidence="7">
    <location>
        <begin position="143"/>
        <end position="167"/>
    </location>
</feature>
<evidence type="ECO:0000313" key="10">
    <source>
        <dbReference type="Proteomes" id="UP000596660"/>
    </source>
</evidence>
<dbReference type="AlphaFoldDB" id="A0A803M0W1"/>
<dbReference type="SMART" id="SM00355">
    <property type="entry name" value="ZnF_C2H2"/>
    <property type="match status" value="4"/>
</dbReference>
<feature type="domain" description="U1-type" evidence="8">
    <location>
        <begin position="228"/>
        <end position="262"/>
    </location>
</feature>
<gene>
    <name evidence="9" type="primary">LOC110726373</name>
</gene>
<evidence type="ECO:0000256" key="3">
    <source>
        <dbReference type="ARBA" id="ARBA00022737"/>
    </source>
</evidence>
<keyword evidence="5" id="KW-0862">Zinc</keyword>
<evidence type="ECO:0000259" key="8">
    <source>
        <dbReference type="SMART" id="SM00451"/>
    </source>
</evidence>
<proteinExistence type="predicted"/>
<dbReference type="OMA" id="CNSHEVF"/>
<name>A0A803M0W1_CHEQI</name>
<feature type="domain" description="C2H2-type" evidence="7">
    <location>
        <begin position="295"/>
        <end position="319"/>
    </location>
</feature>
<dbReference type="Pfam" id="PF12874">
    <property type="entry name" value="zf-met"/>
    <property type="match status" value="4"/>
</dbReference>
<dbReference type="GO" id="GO:0005634">
    <property type="term" value="C:nucleus"/>
    <property type="evidence" value="ECO:0007669"/>
    <property type="project" value="UniProtKB-SubCell"/>
</dbReference>
<dbReference type="GO" id="GO:0008270">
    <property type="term" value="F:zinc ion binding"/>
    <property type="evidence" value="ECO:0007669"/>
    <property type="project" value="UniProtKB-KW"/>
</dbReference>
<dbReference type="PANTHER" id="PTHR46144">
    <property type="entry name" value="ZINC FINGER PROTEIN 385B-LIKE"/>
    <property type="match status" value="1"/>
</dbReference>
<keyword evidence="2" id="KW-0479">Metal-binding</keyword>
<dbReference type="KEGG" id="cqi:110726373"/>
<feature type="domain" description="U1-type" evidence="8">
    <location>
        <begin position="140"/>
        <end position="174"/>
    </location>
</feature>
<evidence type="ECO:0000313" key="9">
    <source>
        <dbReference type="EnsemblPlants" id="AUR62021593-RA:cds"/>
    </source>
</evidence>
<dbReference type="GO" id="GO:0003676">
    <property type="term" value="F:nucleic acid binding"/>
    <property type="evidence" value="ECO:0007669"/>
    <property type="project" value="InterPro"/>
</dbReference>
<evidence type="ECO:0000256" key="6">
    <source>
        <dbReference type="ARBA" id="ARBA00023242"/>
    </source>
</evidence>
<dbReference type="GeneID" id="110726373"/>
<feature type="domain" description="U1-type" evidence="8">
    <location>
        <begin position="292"/>
        <end position="326"/>
    </location>
</feature>
<dbReference type="InterPro" id="IPR036236">
    <property type="entry name" value="Znf_C2H2_sf"/>
</dbReference>
<evidence type="ECO:0000259" key="7">
    <source>
        <dbReference type="SMART" id="SM00355"/>
    </source>
</evidence>
<dbReference type="SUPFAM" id="SSF57667">
    <property type="entry name" value="beta-beta-alpha zinc fingers"/>
    <property type="match status" value="4"/>
</dbReference>
<dbReference type="InterPro" id="IPR003604">
    <property type="entry name" value="Matrin/U1-like-C_Znf_C2H2"/>
</dbReference>
<feature type="domain" description="U1-type" evidence="8">
    <location>
        <begin position="385"/>
        <end position="419"/>
    </location>
</feature>